<evidence type="ECO:0000313" key="1">
    <source>
        <dbReference type="EMBL" id="AAU38483.1"/>
    </source>
</evidence>
<dbReference type="Proteomes" id="UP000000607">
    <property type="component" value="Chromosome"/>
</dbReference>
<organism evidence="1 2">
    <name type="scientific">Mannheimia succiniciproducens (strain KCTC 0769BP / MBEL55E)</name>
    <dbReference type="NCBI Taxonomy" id="221988"/>
    <lineage>
        <taxon>Bacteria</taxon>
        <taxon>Pseudomonadati</taxon>
        <taxon>Pseudomonadota</taxon>
        <taxon>Gammaproteobacteria</taxon>
        <taxon>Pasteurellales</taxon>
        <taxon>Pasteurellaceae</taxon>
        <taxon>Basfia</taxon>
    </lineage>
</organism>
<dbReference type="HOGENOM" id="CLU_3329792_0_0_6"/>
<protein>
    <submittedName>
        <fullName evidence="1">Uncharacterized protein</fullName>
    </submittedName>
</protein>
<keyword evidence="2" id="KW-1185">Reference proteome</keyword>
<proteinExistence type="predicted"/>
<reference evidence="1 2" key="1">
    <citation type="journal article" date="2004" name="Nat. Biotechnol.">
        <title>The genome sequence of the capnophilic rumen bacterium Mannheimia succiniciproducens.</title>
        <authorList>
            <person name="Hong S.H."/>
            <person name="Kim J.S."/>
            <person name="Lee S.Y."/>
            <person name="In Y.H."/>
            <person name="Choi S.S."/>
            <person name="Rih J.-K."/>
            <person name="Kim C.H."/>
            <person name="Jeong H."/>
            <person name="Hur C.G."/>
            <person name="Kim J.J."/>
        </authorList>
    </citation>
    <scope>NUCLEOTIDE SEQUENCE [LARGE SCALE GENOMIC DNA]</scope>
    <source>
        <strain evidence="2">KCTC 0769BP / MBEL55E</strain>
    </source>
</reference>
<name>Q65RC7_MANSM</name>
<accession>Q65RC7</accession>
<evidence type="ECO:0000313" key="2">
    <source>
        <dbReference type="Proteomes" id="UP000000607"/>
    </source>
</evidence>
<dbReference type="KEGG" id="msu:MS1876"/>
<gene>
    <name evidence="1" type="ordered locus">MS1876</name>
</gene>
<dbReference type="AlphaFoldDB" id="Q65RC7"/>
<dbReference type="EMBL" id="AE016827">
    <property type="protein sequence ID" value="AAU38483.1"/>
    <property type="molecule type" value="Genomic_DNA"/>
</dbReference>
<sequence length="38" mass="4540">MINSPKELFLKTTQMIRELEMLSIDLIHLLQDSYKSFI</sequence>